<dbReference type="AlphaFoldDB" id="A0A150NZT8"/>
<evidence type="ECO:0000313" key="3">
    <source>
        <dbReference type="EMBL" id="KYF47533.1"/>
    </source>
</evidence>
<protein>
    <submittedName>
        <fullName evidence="3">Uncharacterized protein</fullName>
    </submittedName>
</protein>
<organism evidence="3 4">
    <name type="scientific">Sorangium cellulosum</name>
    <name type="common">Polyangium cellulosum</name>
    <dbReference type="NCBI Taxonomy" id="56"/>
    <lineage>
        <taxon>Bacteria</taxon>
        <taxon>Pseudomonadati</taxon>
        <taxon>Myxococcota</taxon>
        <taxon>Polyangia</taxon>
        <taxon>Polyangiales</taxon>
        <taxon>Polyangiaceae</taxon>
        <taxon>Sorangium</taxon>
    </lineage>
</organism>
<feature type="compositionally biased region" description="Basic and acidic residues" evidence="1">
    <location>
        <begin position="123"/>
        <end position="140"/>
    </location>
</feature>
<reference evidence="3 4" key="1">
    <citation type="submission" date="2014-02" db="EMBL/GenBank/DDBJ databases">
        <title>The small core and large imbalanced accessory genome model reveals a collaborative survival strategy of Sorangium cellulosum strains in nature.</title>
        <authorList>
            <person name="Han K."/>
            <person name="Peng R."/>
            <person name="Blom J."/>
            <person name="Li Y.-Z."/>
        </authorList>
    </citation>
    <scope>NUCLEOTIDE SEQUENCE [LARGE SCALE GENOMIC DNA]</scope>
    <source>
        <strain evidence="3 4">So0157-25</strain>
    </source>
</reference>
<feature type="transmembrane region" description="Helical" evidence="2">
    <location>
        <begin position="12"/>
        <end position="30"/>
    </location>
</feature>
<proteinExistence type="predicted"/>
<sequence length="149" mass="15827">MGVNNRPWEPHWLVVSAVLAISAALSLHALRVEPPARGAVGREAESAPAVSSRAHLSARDDAPRPGSPNPADSRAAHLVRGPADAPDDTAGSGYPVDLGRPRSQLPDDLDWQLGAPTDDPGEIEARAGEQRRWEDRERRRSAAVGGSAR</sequence>
<evidence type="ECO:0000313" key="4">
    <source>
        <dbReference type="Proteomes" id="UP000075420"/>
    </source>
</evidence>
<keyword evidence="2" id="KW-1133">Transmembrane helix</keyword>
<feature type="region of interest" description="Disordered" evidence="1">
    <location>
        <begin position="37"/>
        <end position="149"/>
    </location>
</feature>
<comment type="caution">
    <text evidence="3">The sequence shown here is derived from an EMBL/GenBank/DDBJ whole genome shotgun (WGS) entry which is preliminary data.</text>
</comment>
<gene>
    <name evidence="3" type="ORF">BE08_03860</name>
</gene>
<keyword evidence="2" id="KW-0812">Transmembrane</keyword>
<keyword evidence="2" id="KW-0472">Membrane</keyword>
<evidence type="ECO:0000256" key="2">
    <source>
        <dbReference type="SAM" id="Phobius"/>
    </source>
</evidence>
<dbReference type="Proteomes" id="UP000075420">
    <property type="component" value="Unassembled WGS sequence"/>
</dbReference>
<evidence type="ECO:0000256" key="1">
    <source>
        <dbReference type="SAM" id="MobiDB-lite"/>
    </source>
</evidence>
<dbReference type="EMBL" id="JELY01003610">
    <property type="protein sequence ID" value="KYF47533.1"/>
    <property type="molecule type" value="Genomic_DNA"/>
</dbReference>
<accession>A0A150NZT8</accession>
<name>A0A150NZT8_SORCE</name>